<dbReference type="OrthoDB" id="204058at2759"/>
<dbReference type="PANTHER" id="PTHR43691:SF10">
    <property type="entry name" value="URIDINE PHOSPHORYLASE 1"/>
    <property type="match status" value="1"/>
</dbReference>
<name>A0A8B7WIC4_CASCN</name>
<reference evidence="2" key="1">
    <citation type="submission" date="2025-08" db="UniProtKB">
        <authorList>
            <consortium name="RefSeq"/>
        </authorList>
    </citation>
    <scope>IDENTIFICATION</scope>
    <source>
        <tissue evidence="2">Leukocyte</tissue>
    </source>
</reference>
<dbReference type="Gene3D" id="3.40.50.1580">
    <property type="entry name" value="Nucleoside phosphorylase domain"/>
    <property type="match status" value="1"/>
</dbReference>
<accession>A0A8B7WIC4</accession>
<evidence type="ECO:0000313" key="1">
    <source>
        <dbReference type="Proteomes" id="UP001732720"/>
    </source>
</evidence>
<keyword evidence="1" id="KW-1185">Reference proteome</keyword>
<proteinExistence type="predicted"/>
<dbReference type="GO" id="GO:0006218">
    <property type="term" value="P:uridine catabolic process"/>
    <property type="evidence" value="ECO:0007669"/>
    <property type="project" value="TreeGrafter"/>
</dbReference>
<protein>
    <submittedName>
        <fullName evidence="2">Uridine phosphorylase 1-like</fullName>
    </submittedName>
</protein>
<dbReference type="PANTHER" id="PTHR43691">
    <property type="entry name" value="URIDINE PHOSPHORYLASE"/>
    <property type="match status" value="1"/>
</dbReference>
<dbReference type="KEGG" id="ccan:109702334"/>
<organism evidence="2">
    <name type="scientific">Castor canadensis</name>
    <name type="common">American beaver</name>
    <dbReference type="NCBI Taxonomy" id="51338"/>
    <lineage>
        <taxon>Eukaryota</taxon>
        <taxon>Metazoa</taxon>
        <taxon>Chordata</taxon>
        <taxon>Craniata</taxon>
        <taxon>Vertebrata</taxon>
        <taxon>Euteleostomi</taxon>
        <taxon>Mammalia</taxon>
        <taxon>Eutheria</taxon>
        <taxon>Euarchontoglires</taxon>
        <taxon>Glires</taxon>
        <taxon>Rodentia</taxon>
        <taxon>Castorimorpha</taxon>
        <taxon>Castoridae</taxon>
        <taxon>Castor</taxon>
    </lineage>
</organism>
<dbReference type="RefSeq" id="XP_020043301.1">
    <property type="nucleotide sequence ID" value="XM_020187712.1"/>
</dbReference>
<dbReference type="AlphaFoldDB" id="A0A8B7WIC4"/>
<dbReference type="GO" id="GO:0005829">
    <property type="term" value="C:cytosol"/>
    <property type="evidence" value="ECO:0007669"/>
    <property type="project" value="TreeGrafter"/>
</dbReference>
<gene>
    <name evidence="2" type="primary">LOC109702334</name>
</gene>
<sequence>MMLLITGQTLKTSVENCAQSILAFWLQFGCVGRISSQMITFCKCVAVELGIECSGEVCPNICAGTDLYALYVVGSVLNVSIISYQFLHGMGIPSITIMIQELIKLMYHARCSNITFICFGTSGGIGLEHGSVVITSQAVDACFKPDFEQQLQGKQMVLSADLEEQLVQAFMWCSADLSKFTTVKENTKGKPLPVT</sequence>
<dbReference type="GO" id="GO:0004850">
    <property type="term" value="F:uridine phosphorylase activity"/>
    <property type="evidence" value="ECO:0007669"/>
    <property type="project" value="TreeGrafter"/>
</dbReference>
<dbReference type="InterPro" id="IPR035994">
    <property type="entry name" value="Nucleoside_phosphorylase_sf"/>
</dbReference>
<evidence type="ECO:0000313" key="2">
    <source>
        <dbReference type="RefSeq" id="XP_020043301.1"/>
    </source>
</evidence>
<dbReference type="GeneID" id="109702334"/>
<dbReference type="Proteomes" id="UP001732720">
    <property type="component" value="Chromosome 2"/>
</dbReference>
<dbReference type="SUPFAM" id="SSF53167">
    <property type="entry name" value="Purine and uridine phosphorylases"/>
    <property type="match status" value="1"/>
</dbReference>